<reference evidence="1" key="1">
    <citation type="submission" date="2021-02" db="EMBL/GenBank/DDBJ databases">
        <authorList>
            <person name="Dougan E. K."/>
            <person name="Rhodes N."/>
            <person name="Thang M."/>
            <person name="Chan C."/>
        </authorList>
    </citation>
    <scope>NUCLEOTIDE SEQUENCE</scope>
</reference>
<dbReference type="EMBL" id="CAJNNV010013772">
    <property type="protein sequence ID" value="CAE8602019.1"/>
    <property type="molecule type" value="Genomic_DNA"/>
</dbReference>
<dbReference type="AlphaFoldDB" id="A0A813EQW7"/>
<organism evidence="1 2">
    <name type="scientific">Polarella glacialis</name>
    <name type="common">Dinoflagellate</name>
    <dbReference type="NCBI Taxonomy" id="89957"/>
    <lineage>
        <taxon>Eukaryota</taxon>
        <taxon>Sar</taxon>
        <taxon>Alveolata</taxon>
        <taxon>Dinophyceae</taxon>
        <taxon>Suessiales</taxon>
        <taxon>Suessiaceae</taxon>
        <taxon>Polarella</taxon>
    </lineage>
</organism>
<evidence type="ECO:0000313" key="2">
    <source>
        <dbReference type="Proteomes" id="UP000654075"/>
    </source>
</evidence>
<proteinExistence type="predicted"/>
<sequence length="113" mass="12234">MALPEFCDPMRSTESAADASLALLMPRITVALDLFSIVQVRKGQNRHELEIKHYLAFSVRVCWICKASQIVPVSGSAGLASRLASMKLVRSVPLPPQNGIHGFLSGLNMLGCV</sequence>
<comment type="caution">
    <text evidence="1">The sequence shown here is derived from an EMBL/GenBank/DDBJ whole genome shotgun (WGS) entry which is preliminary data.</text>
</comment>
<dbReference type="Proteomes" id="UP000654075">
    <property type="component" value="Unassembled WGS sequence"/>
</dbReference>
<gene>
    <name evidence="1" type="ORF">PGLA1383_LOCUS20279</name>
</gene>
<evidence type="ECO:0000313" key="1">
    <source>
        <dbReference type="EMBL" id="CAE8602019.1"/>
    </source>
</evidence>
<accession>A0A813EQW7</accession>
<protein>
    <submittedName>
        <fullName evidence="1">Uncharacterized protein</fullName>
    </submittedName>
</protein>
<keyword evidence="2" id="KW-1185">Reference proteome</keyword>
<name>A0A813EQW7_POLGL</name>